<feature type="compositionally biased region" description="Low complexity" evidence="3">
    <location>
        <begin position="1434"/>
        <end position="1443"/>
    </location>
</feature>
<dbReference type="SUPFAM" id="SSF50985">
    <property type="entry name" value="RCC1/BLIP-II"/>
    <property type="match status" value="1"/>
</dbReference>
<accession>A0A0G4LPD8</accession>
<feature type="compositionally biased region" description="Basic and acidic residues" evidence="3">
    <location>
        <begin position="2234"/>
        <end position="2244"/>
    </location>
</feature>
<dbReference type="SMART" id="SM00225">
    <property type="entry name" value="BTB"/>
    <property type="match status" value="1"/>
</dbReference>
<feature type="compositionally biased region" description="Low complexity" evidence="3">
    <location>
        <begin position="1532"/>
        <end position="1542"/>
    </location>
</feature>
<feature type="compositionally biased region" description="Low complexity" evidence="3">
    <location>
        <begin position="1669"/>
        <end position="1686"/>
    </location>
</feature>
<feature type="region of interest" description="Disordered" evidence="3">
    <location>
        <begin position="1"/>
        <end position="33"/>
    </location>
</feature>
<proteinExistence type="predicted"/>
<dbReference type="InterPro" id="IPR051625">
    <property type="entry name" value="Signaling_Regulatory_Domain"/>
</dbReference>
<dbReference type="Gene3D" id="3.30.710.10">
    <property type="entry name" value="Potassium Channel Kv1.1, Chain A"/>
    <property type="match status" value="1"/>
</dbReference>
<evidence type="ECO:0000313" key="6">
    <source>
        <dbReference type="Proteomes" id="UP000045706"/>
    </source>
</evidence>
<feature type="region of interest" description="Disordered" evidence="3">
    <location>
        <begin position="66"/>
        <end position="107"/>
    </location>
</feature>
<feature type="region of interest" description="Disordered" evidence="3">
    <location>
        <begin position="1800"/>
        <end position="1862"/>
    </location>
</feature>
<dbReference type="PROSITE" id="PS50012">
    <property type="entry name" value="RCC1_3"/>
    <property type="match status" value="2"/>
</dbReference>
<dbReference type="InterPro" id="IPR000210">
    <property type="entry name" value="BTB/POZ_dom"/>
</dbReference>
<dbReference type="SUPFAM" id="SSF54695">
    <property type="entry name" value="POZ domain"/>
    <property type="match status" value="1"/>
</dbReference>
<feature type="compositionally biased region" description="Polar residues" evidence="3">
    <location>
        <begin position="1310"/>
        <end position="1326"/>
    </location>
</feature>
<feature type="compositionally biased region" description="Polar residues" evidence="3">
    <location>
        <begin position="2195"/>
        <end position="2210"/>
    </location>
</feature>
<dbReference type="InterPro" id="IPR009091">
    <property type="entry name" value="RCC1/BLIP-II"/>
</dbReference>
<feature type="compositionally biased region" description="Basic and acidic residues" evidence="3">
    <location>
        <begin position="1546"/>
        <end position="1561"/>
    </location>
</feature>
<organism evidence="5 6">
    <name type="scientific">Verticillium longisporum</name>
    <name type="common">Verticillium dahliae var. longisporum</name>
    <dbReference type="NCBI Taxonomy" id="100787"/>
    <lineage>
        <taxon>Eukaryota</taxon>
        <taxon>Fungi</taxon>
        <taxon>Dikarya</taxon>
        <taxon>Ascomycota</taxon>
        <taxon>Pezizomycotina</taxon>
        <taxon>Sordariomycetes</taxon>
        <taxon>Hypocreomycetidae</taxon>
        <taxon>Glomerellales</taxon>
        <taxon>Plectosphaerellaceae</taxon>
        <taxon>Verticillium</taxon>
    </lineage>
</organism>
<feature type="compositionally biased region" description="Polar residues" evidence="3">
    <location>
        <begin position="1349"/>
        <end position="1363"/>
    </location>
</feature>
<protein>
    <recommendedName>
        <fullName evidence="4">BTB domain-containing protein</fullName>
    </recommendedName>
</protein>
<dbReference type="CDD" id="cd18500">
    <property type="entry name" value="BACK_IBtk"/>
    <property type="match status" value="1"/>
</dbReference>
<feature type="region of interest" description="Disordered" evidence="3">
    <location>
        <begin position="1194"/>
        <end position="1498"/>
    </location>
</feature>
<feature type="region of interest" description="Disordered" evidence="3">
    <location>
        <begin position="1877"/>
        <end position="2267"/>
    </location>
</feature>
<feature type="compositionally biased region" description="Polar residues" evidence="3">
    <location>
        <begin position="1718"/>
        <end position="1729"/>
    </location>
</feature>
<feature type="region of interest" description="Disordered" evidence="3">
    <location>
        <begin position="220"/>
        <end position="258"/>
    </location>
</feature>
<dbReference type="InterPro" id="IPR036770">
    <property type="entry name" value="Ankyrin_rpt-contain_sf"/>
</dbReference>
<evidence type="ECO:0000313" key="5">
    <source>
        <dbReference type="EMBL" id="CRK23943.1"/>
    </source>
</evidence>
<dbReference type="PANTHER" id="PTHR22872">
    <property type="entry name" value="BTK-BINDING PROTEIN-RELATED"/>
    <property type="match status" value="1"/>
</dbReference>
<feature type="compositionally biased region" description="Basic and acidic residues" evidence="3">
    <location>
        <begin position="1521"/>
        <end position="1531"/>
    </location>
</feature>
<name>A0A0G4LPD8_VERLO</name>
<reference evidence="6" key="1">
    <citation type="submission" date="2015-05" db="EMBL/GenBank/DDBJ databases">
        <authorList>
            <person name="Fogelqvist Johan"/>
        </authorList>
    </citation>
    <scope>NUCLEOTIDE SEQUENCE [LARGE SCALE GENOMIC DNA]</scope>
</reference>
<evidence type="ECO:0000256" key="1">
    <source>
        <dbReference type="ARBA" id="ARBA00022737"/>
    </source>
</evidence>
<feature type="compositionally biased region" description="Basic residues" evidence="3">
    <location>
        <begin position="1576"/>
        <end position="1586"/>
    </location>
</feature>
<dbReference type="PROSITE" id="PS50097">
    <property type="entry name" value="BTB"/>
    <property type="match status" value="1"/>
</dbReference>
<evidence type="ECO:0000256" key="2">
    <source>
        <dbReference type="PROSITE-ProRule" id="PRU00235"/>
    </source>
</evidence>
<feature type="repeat" description="RCC1" evidence="2">
    <location>
        <begin position="423"/>
        <end position="482"/>
    </location>
</feature>
<feature type="compositionally biased region" description="Low complexity" evidence="3">
    <location>
        <begin position="1914"/>
        <end position="1955"/>
    </location>
</feature>
<feature type="compositionally biased region" description="Low complexity" evidence="3">
    <location>
        <begin position="1602"/>
        <end position="1618"/>
    </location>
</feature>
<dbReference type="Pfam" id="PF00415">
    <property type="entry name" value="RCC1"/>
    <property type="match status" value="2"/>
</dbReference>
<dbReference type="Proteomes" id="UP000045706">
    <property type="component" value="Unassembled WGS sequence"/>
</dbReference>
<dbReference type="Gene3D" id="2.130.10.30">
    <property type="entry name" value="Regulator of chromosome condensation 1/beta-lactamase-inhibitor protein II"/>
    <property type="match status" value="1"/>
</dbReference>
<feature type="compositionally biased region" description="Low complexity" evidence="3">
    <location>
        <begin position="1751"/>
        <end position="1761"/>
    </location>
</feature>
<dbReference type="Gene3D" id="6.10.140.1900">
    <property type="match status" value="1"/>
</dbReference>
<dbReference type="InterPro" id="IPR002110">
    <property type="entry name" value="Ankyrin_rpt"/>
</dbReference>
<dbReference type="InterPro" id="IPR011333">
    <property type="entry name" value="SKP1/BTB/POZ_sf"/>
</dbReference>
<feature type="compositionally biased region" description="Low complexity" evidence="3">
    <location>
        <begin position="1827"/>
        <end position="1837"/>
    </location>
</feature>
<feature type="compositionally biased region" description="Polar residues" evidence="3">
    <location>
        <begin position="1968"/>
        <end position="1982"/>
    </location>
</feature>
<feature type="domain" description="BTB" evidence="4">
    <location>
        <begin position="945"/>
        <end position="1018"/>
    </location>
</feature>
<dbReference type="EMBL" id="CVQI01015557">
    <property type="protein sequence ID" value="CRK23943.1"/>
    <property type="molecule type" value="Genomic_DNA"/>
</dbReference>
<evidence type="ECO:0000256" key="3">
    <source>
        <dbReference type="SAM" id="MobiDB-lite"/>
    </source>
</evidence>
<gene>
    <name evidence="5" type="ORF">BN1723_003082</name>
</gene>
<feature type="compositionally biased region" description="Polar residues" evidence="3">
    <location>
        <begin position="1456"/>
        <end position="1480"/>
    </location>
</feature>
<sequence length="2267" mass="244570">MDKARMPWSSNNPHTQAARCSRKRKKSPSPTLPLPMSHLLWKHYWEHDVDKFRRLLAPAGYSTQLPSRSPVVGASGSWGNSPGSHAAGTSPKATKSRKPSGFGLNLGGSRGPAGAALGKAEVNSRDHAGLTLLLRAASSTDPDAILYVSALLDHPAIDLHAQDLESGWNALHRALYAGNISIARLLLDKERRILTEQTAGNAVAKIGQLIKTKDNEGNSPFDVYNSTIGTRNIKEPGNLNSEGEASDSDSNSDDDDSLAMSVSALEAATEGEEIFMFGSNKNLSLGVGDEDDRQFPERVILKRPDHLLQRFYDDYLEMVKDDPSAISSSSREDPPALDQIPALTKNRPMYIQDAVLAKFHTAILTTDPVSNMYVCGVGRSGRLGLGDENTQFRFLPVQGSLTDKKVTQVALGQNHTMAVTDGGELWTWGSNVNAQLGYSLPPARQDREPMSVIPRQVFGPLKKEVILGVAASAVHSVAHTATSLFCWGKNLGQLALMDADSRSLEVQVAPRKVAVSLFSSNIVAVSAIDKATTILLEDGTVCVFTSYGYNFVKFPIPDVFANQQFTPRSMSSRYDMSRNSIKAITAGGDSIAALTTRGDVFTVALNHRAEAAPQAASTTNPAKIKGALTAPQCIWNARKDGARSIGVGEHGSVIICTDSGAVWRRIKRMKAKDTRLSGPSGNKRNDYKFQRVPSVTNVIAVRSSPFGAFAAIRKDCDVMREQISIGGQTLWANISPLSALRGFQASEPLHGHKNGSTLGDSEVWRERLGDLPYELLQSSNLNADLEKHLHFTSPQHSEPNVLICTSTTAEIKVPIHGWLISARSSVVRGALAEYRAQGRYEMPETMLIEEHQGKALIIFQSLDLLSIINLIVYCYDDVVVPAWNFTRQSSQAPRYRQIRNELMKLATKLHMAKLEVAVRLQTSAERSLDQDMKSAIRDVDFFDDADAMIELEDDEVHVHSQLLRQRCAFFEGLFHGRSGGMWLAGRQHVLEEEDLIRVDLEHADPEAFHYVLRHLYADVGLELFNDVISSDLDEFSDLVVRVMSIANELMLDRLSQICQHIIGQFVNTRNIGLLLNEISPCSVTEFKDAGLEYVCLQMETMLENHFLDNLDEDLLSELDDIVRQNQLARFPIARSGRAERLLYELYPELTLDIEEERIIRVKEMAFKAATDDRKASIPYRTRFGSVEDMSGISPIQGIEKTRRKSKVNRNEPFSPMLRPKDSHADLMFDMDDETPSVSASPLRSPGQRLLNVQSSLSKGRVEESTKASPQPDSLNMAGPARSPGSVSPLADPMQSSFTPKTPRGAGQDKTPASNSPWGATPLSTSKLDLREVMTATPPKSALSASLAAQNTKEPSPRASQPKMSQKERKKQQQAQAAAQAALELEARQPKAAWDPETSANKSAPWKAVESGPKGSLKDTLASSSAAKPTPPAAVPKAKPLVAAETAPSKSIRRTASPDTRFSGQSRGNSSPAVPTASTARDSPKPLVPHSKSYMTPARKTESYLGLGMEDIIVQQRLEQEAVREAVAKRSMQEIQQEQEFQQWWDLESRRIQMEEEARQSPRDAASGGKDKDKATRGGKRGRRGRGGKSGGEGHADQGQGGAVRPPGSDTSSPPGSRPASFQPNPPNSLPVRPTMRGFTGGSVRRPSVSFQPFKAGSLSGSPIPRTLDSESPASPSSASRVAAALSQPRNRTSLTAGMPASLRGGPPSGDTLVGSPRPVSTSRYSSSFTHTHRKGRLSFGGQSKAGDDEQGSSGRGSLSSSAAQPGSGLLAEVGGNASSGSLQTDDDQISDFLKALDSKKTLKSFEPAKRGESATNRTSKAGDDEQGSSGRGSLSSSAAQPGSGLLAEVGGNASSGSLQTDDDQISDFLKALDSKKTLKSFEPAKRGESATNRTVAQLSKFHAMRDSNNALTDSMTSSLQMQRSSSSSSRQLSNVPSMMAPASVSLSSSPGKPLSPHTPHTPAVPSRLSENSVIRYGSSRSARANAPPTSAAELAREDTVTQDGTTAIDIPISPRLGTHQRRSSSVAQKNRVMAEEDDGDAAFGGNRSISLGAEDREPPTLTIDIPISPRLGTHQRRSSSVAQKNRVMAEEDDGDAAFGGNRSISLGAEDREPPTLSMLLGRHAETGESATAHDASSLQPAAQIRSVGSVEMLNQGSSDGSKPPGGLISAPSSSPFGRRRYTGMASMSPAGRGQTPPQSSRGSFTASTTGRYGRGETENQDDEPLLFDMSEMDPQGRRSLEEARGGGQAGLGSRAEYEPRRVSRRGW</sequence>
<dbReference type="PANTHER" id="PTHR22872:SF2">
    <property type="entry name" value="INHIBITOR OF BRUTON TYROSINE KINASE"/>
    <property type="match status" value="1"/>
</dbReference>
<feature type="repeat" description="RCC1" evidence="2">
    <location>
        <begin position="370"/>
        <end position="422"/>
    </location>
</feature>
<dbReference type="Pfam" id="PF12796">
    <property type="entry name" value="Ank_2"/>
    <property type="match status" value="1"/>
</dbReference>
<keyword evidence="1" id="KW-0677">Repeat</keyword>
<dbReference type="InterPro" id="IPR000408">
    <property type="entry name" value="Reg_chr_condens"/>
</dbReference>
<dbReference type="SUPFAM" id="SSF48403">
    <property type="entry name" value="Ankyrin repeat"/>
    <property type="match status" value="1"/>
</dbReference>
<feature type="compositionally biased region" description="Acidic residues" evidence="3">
    <location>
        <begin position="244"/>
        <end position="257"/>
    </location>
</feature>
<feature type="region of interest" description="Disordered" evidence="3">
    <location>
        <begin position="1521"/>
        <end position="1786"/>
    </location>
</feature>
<dbReference type="Gene3D" id="1.25.40.20">
    <property type="entry name" value="Ankyrin repeat-containing domain"/>
    <property type="match status" value="1"/>
</dbReference>
<feature type="compositionally biased region" description="Low complexity" evidence="3">
    <location>
        <begin position="1372"/>
        <end position="1383"/>
    </location>
</feature>
<evidence type="ECO:0000259" key="4">
    <source>
        <dbReference type="PROSITE" id="PS50097"/>
    </source>
</evidence>